<dbReference type="InterPro" id="IPR036390">
    <property type="entry name" value="WH_DNA-bd_sf"/>
</dbReference>
<evidence type="ECO:0000313" key="10">
    <source>
        <dbReference type="EMBL" id="KUG25795.1"/>
    </source>
</evidence>
<gene>
    <name evidence="10" type="ORF">ASZ90_004378</name>
</gene>
<dbReference type="Gene3D" id="2.30.30.90">
    <property type="match status" value="1"/>
</dbReference>
<accession>A0A0W8FZY7</accession>
<dbReference type="Pfam" id="PF04023">
    <property type="entry name" value="FeoA"/>
    <property type="match status" value="2"/>
</dbReference>
<dbReference type="GO" id="GO:0046983">
    <property type="term" value="F:protein dimerization activity"/>
    <property type="evidence" value="ECO:0007669"/>
    <property type="project" value="InterPro"/>
</dbReference>
<dbReference type="AlphaFoldDB" id="A0A0W8FZY7"/>
<keyword evidence="5" id="KW-0805">Transcription regulation</keyword>
<dbReference type="SMART" id="SM00899">
    <property type="entry name" value="FeoA"/>
    <property type="match status" value="2"/>
</dbReference>
<keyword evidence="4" id="KW-0408">Iron</keyword>
<evidence type="ECO:0000256" key="2">
    <source>
        <dbReference type="ARBA" id="ARBA00007871"/>
    </source>
</evidence>
<keyword evidence="7" id="KW-0804">Transcription</keyword>
<dbReference type="PANTHER" id="PTHR33238">
    <property type="entry name" value="IRON (METAL) DEPENDENT REPRESSOR, DTXR FAMILY"/>
    <property type="match status" value="1"/>
</dbReference>
<evidence type="ECO:0000256" key="6">
    <source>
        <dbReference type="ARBA" id="ARBA00023125"/>
    </source>
</evidence>
<dbReference type="GO" id="GO:0005737">
    <property type="term" value="C:cytoplasm"/>
    <property type="evidence" value="ECO:0007669"/>
    <property type="project" value="UniProtKB-SubCell"/>
</dbReference>
<keyword evidence="8" id="KW-0472">Membrane</keyword>
<dbReference type="SMART" id="SM00529">
    <property type="entry name" value="HTH_DTXR"/>
    <property type="match status" value="1"/>
</dbReference>
<proteinExistence type="inferred from homology"/>
<dbReference type="Gene3D" id="1.10.10.10">
    <property type="entry name" value="Winged helix-like DNA-binding domain superfamily/Winged helix DNA-binding domain"/>
    <property type="match status" value="1"/>
</dbReference>
<comment type="subcellular location">
    <subcellularLocation>
        <location evidence="1">Cytoplasm</location>
    </subcellularLocation>
</comment>
<dbReference type="SUPFAM" id="SSF46785">
    <property type="entry name" value="Winged helix' DNA-binding domain"/>
    <property type="match status" value="1"/>
</dbReference>
<dbReference type="InterPro" id="IPR022689">
    <property type="entry name" value="Iron_dep_repressor"/>
</dbReference>
<evidence type="ECO:0000259" key="9">
    <source>
        <dbReference type="SMART" id="SM00899"/>
    </source>
</evidence>
<dbReference type="Pfam" id="PF01325">
    <property type="entry name" value="Fe_dep_repress"/>
    <property type="match status" value="1"/>
</dbReference>
<feature type="transmembrane region" description="Helical" evidence="8">
    <location>
        <begin position="6"/>
        <end position="23"/>
    </location>
</feature>
<dbReference type="SUPFAM" id="SSF47979">
    <property type="entry name" value="Iron-dependent repressor protein, dimerization domain"/>
    <property type="match status" value="1"/>
</dbReference>
<keyword evidence="8" id="KW-0812">Transmembrane</keyword>
<dbReference type="InterPro" id="IPR022687">
    <property type="entry name" value="HTH_DTXR"/>
</dbReference>
<feature type="domain" description="Ferrous iron transporter FeoA-like" evidence="9">
    <location>
        <begin position="262"/>
        <end position="336"/>
    </location>
</feature>
<evidence type="ECO:0000256" key="5">
    <source>
        <dbReference type="ARBA" id="ARBA00023015"/>
    </source>
</evidence>
<dbReference type="GO" id="GO:0046914">
    <property type="term" value="F:transition metal ion binding"/>
    <property type="evidence" value="ECO:0007669"/>
    <property type="project" value="InterPro"/>
</dbReference>
<dbReference type="GO" id="GO:0003677">
    <property type="term" value="F:DNA binding"/>
    <property type="evidence" value="ECO:0007669"/>
    <property type="project" value="UniProtKB-KW"/>
</dbReference>
<dbReference type="GO" id="GO:0003700">
    <property type="term" value="F:DNA-binding transcription factor activity"/>
    <property type="evidence" value="ECO:0007669"/>
    <property type="project" value="InterPro"/>
</dbReference>
<dbReference type="SUPFAM" id="SSF50037">
    <property type="entry name" value="C-terminal domain of transcriptional repressors"/>
    <property type="match status" value="1"/>
</dbReference>
<dbReference type="InterPro" id="IPR001367">
    <property type="entry name" value="Fe_dep_repressor"/>
</dbReference>
<dbReference type="PANTHER" id="PTHR33238:SF7">
    <property type="entry name" value="IRON-DEPENDENT TRANSCRIPTIONAL REGULATOR"/>
    <property type="match status" value="1"/>
</dbReference>
<feature type="domain" description="Ferrous iron transporter FeoA-like" evidence="9">
    <location>
        <begin position="179"/>
        <end position="250"/>
    </location>
</feature>
<organism evidence="10">
    <name type="scientific">hydrocarbon metagenome</name>
    <dbReference type="NCBI Taxonomy" id="938273"/>
    <lineage>
        <taxon>unclassified sequences</taxon>
        <taxon>metagenomes</taxon>
        <taxon>ecological metagenomes</taxon>
    </lineage>
</organism>
<comment type="subunit">
    <text evidence="3">Homodimer.</text>
</comment>
<sequence length="342" mass="37420">MEPLSLLIIGFVIVVVVMLLMHPQKGLLNFYKKSKLDSTRVLIEDSLKHIYDCEYNKSTSNINSIAGNLNISPDKAAKVISKLEDMGLVDVKSDKVSLTESGRSYALRIIRIHRLWERYLADRTSVVETEWHSSAEEAEHILTDAQANELAAQIGNPVVDPHGDPIPTSKGEIKEKRGIPLSSLSVGELGRIVHVEDEPQSVYSQIVANGIHSGMKVRMTEVSKNKIKFIAEGEEIILSPLIASNLTVLPELKSDEISESTPTLASLTSGEEAVVVGISNACRGQQRRRLMDLGIVKGTKIKYVMESAGKDPVAYQVRGAIVALRNAQASQIFISKKGLSNG</sequence>
<reference evidence="10" key="1">
    <citation type="journal article" date="2015" name="Proc. Natl. Acad. Sci. U.S.A.">
        <title>Networks of energetic and metabolic interactions define dynamics in microbial communities.</title>
        <authorList>
            <person name="Embree M."/>
            <person name="Liu J.K."/>
            <person name="Al-Bassam M.M."/>
            <person name="Zengler K."/>
        </authorList>
    </citation>
    <scope>NUCLEOTIDE SEQUENCE</scope>
</reference>
<dbReference type="InterPro" id="IPR050536">
    <property type="entry name" value="DtxR_MntR_Metal-Reg"/>
</dbReference>
<evidence type="ECO:0000256" key="8">
    <source>
        <dbReference type="SAM" id="Phobius"/>
    </source>
</evidence>
<evidence type="ECO:0000256" key="4">
    <source>
        <dbReference type="ARBA" id="ARBA00023004"/>
    </source>
</evidence>
<keyword evidence="8" id="KW-1133">Transmembrane helix</keyword>
<dbReference type="InterPro" id="IPR008988">
    <property type="entry name" value="Transcriptional_repressor_C"/>
</dbReference>
<dbReference type="InterPro" id="IPR007167">
    <property type="entry name" value="Fe-transptr_FeoA-like"/>
</dbReference>
<evidence type="ECO:0000256" key="3">
    <source>
        <dbReference type="ARBA" id="ARBA00011738"/>
    </source>
</evidence>
<evidence type="ECO:0000256" key="1">
    <source>
        <dbReference type="ARBA" id="ARBA00004496"/>
    </source>
</evidence>
<dbReference type="InterPro" id="IPR036388">
    <property type="entry name" value="WH-like_DNA-bd_sf"/>
</dbReference>
<evidence type="ECO:0000256" key="7">
    <source>
        <dbReference type="ARBA" id="ARBA00023163"/>
    </source>
</evidence>
<comment type="similarity">
    <text evidence="2">Belongs to the DtxR/MntR family.</text>
</comment>
<keyword evidence="6" id="KW-0238">DNA-binding</keyword>
<name>A0A0W8FZY7_9ZZZZ</name>
<dbReference type="Pfam" id="PF02742">
    <property type="entry name" value="Fe_dep_repr_C"/>
    <property type="match status" value="1"/>
</dbReference>
<dbReference type="InterPro" id="IPR036421">
    <property type="entry name" value="Fe_dep_repressor_sf"/>
</dbReference>
<protein>
    <submittedName>
        <fullName evidence="10">Iron-dependent repressor ider/dtxr</fullName>
    </submittedName>
</protein>
<comment type="caution">
    <text evidence="10">The sequence shown here is derived from an EMBL/GenBank/DDBJ whole genome shotgun (WGS) entry which is preliminary data.</text>
</comment>
<dbReference type="InterPro" id="IPR038157">
    <property type="entry name" value="FeoA_core_dom"/>
</dbReference>
<dbReference type="EMBL" id="LNQE01000599">
    <property type="protein sequence ID" value="KUG25795.1"/>
    <property type="molecule type" value="Genomic_DNA"/>
</dbReference>